<keyword evidence="7 8" id="KW-0012">Acyltransferase</keyword>
<evidence type="ECO:0000256" key="8">
    <source>
        <dbReference type="RuleBase" id="RU079119"/>
    </source>
</evidence>
<evidence type="ECO:0000256" key="1">
    <source>
        <dbReference type="ARBA" id="ARBA00004127"/>
    </source>
</evidence>
<dbReference type="OrthoDB" id="331948at2759"/>
<gene>
    <name evidence="10" type="ORF">FH972_011488</name>
</gene>
<evidence type="ECO:0000256" key="2">
    <source>
        <dbReference type="ARBA" id="ARBA00008574"/>
    </source>
</evidence>
<comment type="domain">
    <text evidence="8">The DHHC domain is required for palmitoyltransferase activity.</text>
</comment>
<evidence type="ECO:0000313" key="11">
    <source>
        <dbReference type="Proteomes" id="UP000327013"/>
    </source>
</evidence>
<keyword evidence="4 8" id="KW-0812">Transmembrane</keyword>
<dbReference type="PANTHER" id="PTHR22883:SF127">
    <property type="entry name" value="ZDHHC-TYPE PALMITOYLTRANSFERASE 3-RELATED"/>
    <property type="match status" value="1"/>
</dbReference>
<evidence type="ECO:0000259" key="9">
    <source>
        <dbReference type="Pfam" id="PF01529"/>
    </source>
</evidence>
<evidence type="ECO:0000256" key="5">
    <source>
        <dbReference type="ARBA" id="ARBA00022989"/>
    </source>
</evidence>
<evidence type="ECO:0000313" key="10">
    <source>
        <dbReference type="EMBL" id="KAE8039040.1"/>
    </source>
</evidence>
<dbReference type="InterPro" id="IPR039859">
    <property type="entry name" value="PFA4/ZDH16/20/ERF2-like"/>
</dbReference>
<feature type="transmembrane region" description="Helical" evidence="8">
    <location>
        <begin position="208"/>
        <end position="227"/>
    </location>
</feature>
<dbReference type="GO" id="GO:0005783">
    <property type="term" value="C:endoplasmic reticulum"/>
    <property type="evidence" value="ECO:0007669"/>
    <property type="project" value="TreeGrafter"/>
</dbReference>
<comment type="catalytic activity">
    <reaction evidence="8">
        <text>L-cysteinyl-[protein] + hexadecanoyl-CoA = S-hexadecanoyl-L-cysteinyl-[protein] + CoA</text>
        <dbReference type="Rhea" id="RHEA:36683"/>
        <dbReference type="Rhea" id="RHEA-COMP:10131"/>
        <dbReference type="Rhea" id="RHEA-COMP:11032"/>
        <dbReference type="ChEBI" id="CHEBI:29950"/>
        <dbReference type="ChEBI" id="CHEBI:57287"/>
        <dbReference type="ChEBI" id="CHEBI:57379"/>
        <dbReference type="ChEBI" id="CHEBI:74151"/>
        <dbReference type="EC" id="2.3.1.225"/>
    </reaction>
</comment>
<sequence length="333" mass="36919">MVMVLMEAGPSLPGTKPVEHGRRVGNDGPVLSTVARSGLGVGNESGRSIWDPIIVVDLRENLIYPPSHLLALVLLVVVGLGRWFRRLVGFYASAPAFVFFNVLFVWAVYLVVLRRAVSCVMDIVFSGEVTMLIIGLCSIIASNPGLVTCGSSCANELVESLVAEVEAHNEGSVLGRRIKYCRSCKAYIEGFDHHCPAFGNCIGQNNHALFMVLLAGFLATEASYVVCSSQFAAKSQIIDRTTLETSLSGNLAISTMLFSILQLVWQVVFMAWHIYCICFNIRTDEWINWKKYPEFQHVIESQPGQSFSKVRFKNPYDKGILENVKEFLALEEK</sequence>
<dbReference type="PANTHER" id="PTHR22883">
    <property type="entry name" value="ZINC FINGER DHHC DOMAIN CONTAINING PROTEIN"/>
    <property type="match status" value="1"/>
</dbReference>
<evidence type="ECO:0000256" key="7">
    <source>
        <dbReference type="ARBA" id="ARBA00023315"/>
    </source>
</evidence>
<dbReference type="GO" id="GO:0006612">
    <property type="term" value="P:protein targeting to membrane"/>
    <property type="evidence" value="ECO:0007669"/>
    <property type="project" value="TreeGrafter"/>
</dbReference>
<protein>
    <recommendedName>
        <fullName evidence="8">S-acyltransferase</fullName>
        <ecNumber evidence="8">2.3.1.225</ecNumber>
    </recommendedName>
    <alternativeName>
        <fullName evidence="8">Palmitoyltransferase</fullName>
    </alternativeName>
</protein>
<dbReference type="EMBL" id="CM017324">
    <property type="protein sequence ID" value="KAE8039040.1"/>
    <property type="molecule type" value="Genomic_DNA"/>
</dbReference>
<dbReference type="GO" id="GO:0019706">
    <property type="term" value="F:protein-cysteine S-palmitoyltransferase activity"/>
    <property type="evidence" value="ECO:0007669"/>
    <property type="project" value="UniProtKB-EC"/>
</dbReference>
<keyword evidence="11" id="KW-1185">Reference proteome</keyword>
<accession>A0A660KTL2</accession>
<dbReference type="Proteomes" id="UP000327013">
    <property type="component" value="Chromosome 4"/>
</dbReference>
<dbReference type="Pfam" id="PF01529">
    <property type="entry name" value="DHHC"/>
    <property type="match status" value="1"/>
</dbReference>
<dbReference type="EC" id="2.3.1.225" evidence="8"/>
<feature type="transmembrane region" description="Helical" evidence="8">
    <location>
        <begin position="119"/>
        <end position="141"/>
    </location>
</feature>
<keyword evidence="6 8" id="KW-0472">Membrane</keyword>
<feature type="transmembrane region" description="Helical" evidence="8">
    <location>
        <begin position="90"/>
        <end position="112"/>
    </location>
</feature>
<name>A0A660KTL2_9ROSI</name>
<dbReference type="AlphaFoldDB" id="A0A660KTL2"/>
<feature type="domain" description="Palmitoyltransferase DHHC" evidence="9">
    <location>
        <begin position="176"/>
        <end position="290"/>
    </location>
</feature>
<dbReference type="PROSITE" id="PS50216">
    <property type="entry name" value="DHHC"/>
    <property type="match status" value="1"/>
</dbReference>
<keyword evidence="5 8" id="KW-1133">Transmembrane helix</keyword>
<evidence type="ECO:0000256" key="4">
    <source>
        <dbReference type="ARBA" id="ARBA00022692"/>
    </source>
</evidence>
<comment type="subcellular location">
    <subcellularLocation>
        <location evidence="1">Endomembrane system</location>
        <topology evidence="1">Multi-pass membrane protein</topology>
    </subcellularLocation>
</comment>
<evidence type="ECO:0000256" key="6">
    <source>
        <dbReference type="ARBA" id="ARBA00023136"/>
    </source>
</evidence>
<dbReference type="GO" id="GO:0005794">
    <property type="term" value="C:Golgi apparatus"/>
    <property type="evidence" value="ECO:0007669"/>
    <property type="project" value="TreeGrafter"/>
</dbReference>
<comment type="similarity">
    <text evidence="2 8">Belongs to the DHHC palmitoyltransferase family.</text>
</comment>
<feature type="transmembrane region" description="Helical" evidence="8">
    <location>
        <begin position="247"/>
        <end position="275"/>
    </location>
</feature>
<feature type="transmembrane region" description="Helical" evidence="8">
    <location>
        <begin position="67"/>
        <end position="84"/>
    </location>
</feature>
<evidence type="ECO:0000256" key="3">
    <source>
        <dbReference type="ARBA" id="ARBA00022679"/>
    </source>
</evidence>
<proteinExistence type="inferred from homology"/>
<organism evidence="10 11">
    <name type="scientific">Carpinus fangiana</name>
    <dbReference type="NCBI Taxonomy" id="176857"/>
    <lineage>
        <taxon>Eukaryota</taxon>
        <taxon>Viridiplantae</taxon>
        <taxon>Streptophyta</taxon>
        <taxon>Embryophyta</taxon>
        <taxon>Tracheophyta</taxon>
        <taxon>Spermatophyta</taxon>
        <taxon>Magnoliopsida</taxon>
        <taxon>eudicotyledons</taxon>
        <taxon>Gunneridae</taxon>
        <taxon>Pentapetalae</taxon>
        <taxon>rosids</taxon>
        <taxon>fabids</taxon>
        <taxon>Fagales</taxon>
        <taxon>Betulaceae</taxon>
        <taxon>Carpinus</taxon>
    </lineage>
</organism>
<reference evidence="10 11" key="1">
    <citation type="submission" date="2019-06" db="EMBL/GenBank/DDBJ databases">
        <title>A chromosomal-level reference genome of Carpinus fangiana (Coryloideae, Betulaceae).</title>
        <authorList>
            <person name="Yang X."/>
            <person name="Wang Z."/>
            <person name="Zhang L."/>
            <person name="Hao G."/>
            <person name="Liu J."/>
            <person name="Yang Y."/>
        </authorList>
    </citation>
    <scope>NUCLEOTIDE SEQUENCE [LARGE SCALE GENOMIC DNA]</scope>
    <source>
        <strain evidence="10">Cfa_2016G</strain>
        <tissue evidence="10">Leaf</tissue>
    </source>
</reference>
<keyword evidence="3 8" id="KW-0808">Transferase</keyword>
<dbReference type="InterPro" id="IPR001594">
    <property type="entry name" value="Palmitoyltrfase_DHHC"/>
</dbReference>